<dbReference type="Pfam" id="PF13391">
    <property type="entry name" value="HNH_2"/>
    <property type="match status" value="1"/>
</dbReference>
<feature type="region of interest" description="Disordered" evidence="1">
    <location>
        <begin position="193"/>
        <end position="219"/>
    </location>
</feature>
<dbReference type="Proteomes" id="UP001303473">
    <property type="component" value="Unassembled WGS sequence"/>
</dbReference>
<protein>
    <recommendedName>
        <fullName evidence="2">HNH nuclease domain-containing protein</fullName>
    </recommendedName>
</protein>
<evidence type="ECO:0000313" key="3">
    <source>
        <dbReference type="EMBL" id="KAK3937569.1"/>
    </source>
</evidence>
<evidence type="ECO:0000259" key="2">
    <source>
        <dbReference type="Pfam" id="PF13391"/>
    </source>
</evidence>
<reference evidence="4" key="1">
    <citation type="journal article" date="2023" name="Mol. Phylogenet. Evol.">
        <title>Genome-scale phylogeny and comparative genomics of the fungal order Sordariales.</title>
        <authorList>
            <person name="Hensen N."/>
            <person name="Bonometti L."/>
            <person name="Westerberg I."/>
            <person name="Brannstrom I.O."/>
            <person name="Guillou S."/>
            <person name="Cros-Aarteil S."/>
            <person name="Calhoun S."/>
            <person name="Haridas S."/>
            <person name="Kuo A."/>
            <person name="Mondo S."/>
            <person name="Pangilinan J."/>
            <person name="Riley R."/>
            <person name="LaButti K."/>
            <person name="Andreopoulos B."/>
            <person name="Lipzen A."/>
            <person name="Chen C."/>
            <person name="Yan M."/>
            <person name="Daum C."/>
            <person name="Ng V."/>
            <person name="Clum A."/>
            <person name="Steindorff A."/>
            <person name="Ohm R.A."/>
            <person name="Martin F."/>
            <person name="Silar P."/>
            <person name="Natvig D.O."/>
            <person name="Lalanne C."/>
            <person name="Gautier V."/>
            <person name="Ament-Velasquez S.L."/>
            <person name="Kruys A."/>
            <person name="Hutchinson M.I."/>
            <person name="Powell A.J."/>
            <person name="Barry K."/>
            <person name="Miller A.N."/>
            <person name="Grigoriev I.V."/>
            <person name="Debuchy R."/>
            <person name="Gladieux P."/>
            <person name="Hiltunen Thoren M."/>
            <person name="Johannesson H."/>
        </authorList>
    </citation>
    <scope>NUCLEOTIDE SEQUENCE [LARGE SCALE GENOMIC DNA]</scope>
    <source>
        <strain evidence="4">CBS 340.73</strain>
    </source>
</reference>
<organism evidence="3 4">
    <name type="scientific">Diplogelasinospora grovesii</name>
    <dbReference type="NCBI Taxonomy" id="303347"/>
    <lineage>
        <taxon>Eukaryota</taxon>
        <taxon>Fungi</taxon>
        <taxon>Dikarya</taxon>
        <taxon>Ascomycota</taxon>
        <taxon>Pezizomycotina</taxon>
        <taxon>Sordariomycetes</taxon>
        <taxon>Sordariomycetidae</taxon>
        <taxon>Sordariales</taxon>
        <taxon>Diplogelasinosporaceae</taxon>
        <taxon>Diplogelasinospora</taxon>
    </lineage>
</organism>
<gene>
    <name evidence="3" type="ORF">QBC46DRAFT_366093</name>
</gene>
<accession>A0AAN6N1X3</accession>
<keyword evidence="4" id="KW-1185">Reference proteome</keyword>
<comment type="caution">
    <text evidence="3">The sequence shown here is derived from an EMBL/GenBank/DDBJ whole genome shotgun (WGS) entry which is preliminary data.</text>
</comment>
<evidence type="ECO:0000313" key="4">
    <source>
        <dbReference type="Proteomes" id="UP001303473"/>
    </source>
</evidence>
<sequence length="348" mass="38885">MDPASPSPHHRHQSSLEGIIYFSSEPALEAGERARARQKLLTVVGKKDGSRSGGCQYNRPLLISLTYEHARSEESQDIFLRAFFQSMALSVDSENDVDFENNEQDLGSALSRFADYLLDNFFLPLRASSGKTPQPSPLIHSAIQRAQGGGVQVFVGTPERVAGLRGDCLIRDRHRCVISRRFDLEEASKRLNMNGDEAEDDDGNPLLADPKSRNGSQLHPSKKAALDILNMFDSGVIHLIEGNDIDRPRNAITLTRDLHTFFGNFDVFFEPLPDQEHTYRIQSFLHPMAIQELPLERTLYLTRSRTIEPPSPRLLTLHCAIAHILHLSAAGEYIDKIPIYSNGDSPSS</sequence>
<dbReference type="InterPro" id="IPR003615">
    <property type="entry name" value="HNH_nuc"/>
</dbReference>
<evidence type="ECO:0000256" key="1">
    <source>
        <dbReference type="SAM" id="MobiDB-lite"/>
    </source>
</evidence>
<dbReference type="EMBL" id="MU853850">
    <property type="protein sequence ID" value="KAK3937569.1"/>
    <property type="molecule type" value="Genomic_DNA"/>
</dbReference>
<proteinExistence type="predicted"/>
<name>A0AAN6N1X3_9PEZI</name>
<dbReference type="AlphaFoldDB" id="A0AAN6N1X3"/>
<feature type="domain" description="HNH nuclease" evidence="2">
    <location>
        <begin position="228"/>
        <end position="269"/>
    </location>
</feature>